<name>A0A3N1XRA5_9FIRM</name>
<accession>A0A3N1XRA5</accession>
<comment type="caution">
    <text evidence="1">The sequence shown here is derived from an EMBL/GenBank/DDBJ whole genome shotgun (WGS) entry which is preliminary data.</text>
</comment>
<protein>
    <submittedName>
        <fullName evidence="1">Uncharacterized protein</fullName>
    </submittedName>
</protein>
<dbReference type="AlphaFoldDB" id="A0A3N1XRA5"/>
<dbReference type="RefSeq" id="WP_123608649.1">
    <property type="nucleotide sequence ID" value="NZ_RJVG01000003.1"/>
</dbReference>
<dbReference type="Proteomes" id="UP000273083">
    <property type="component" value="Unassembled WGS sequence"/>
</dbReference>
<evidence type="ECO:0000313" key="2">
    <source>
        <dbReference type="Proteomes" id="UP000273083"/>
    </source>
</evidence>
<proteinExistence type="predicted"/>
<sequence length="81" mass="9332">MIDKDSDKYTVDILKNWKTNAEKVSMDAVNTPGNRDIYCDCNESLCDDQIDPWNEDFDAEYEKMEKRSSILCNITSLLVAC</sequence>
<organism evidence="1 2">
    <name type="scientific">Mobilisporobacter senegalensis</name>
    <dbReference type="NCBI Taxonomy" id="1329262"/>
    <lineage>
        <taxon>Bacteria</taxon>
        <taxon>Bacillati</taxon>
        <taxon>Bacillota</taxon>
        <taxon>Clostridia</taxon>
        <taxon>Lachnospirales</taxon>
        <taxon>Lachnospiraceae</taxon>
        <taxon>Mobilisporobacter</taxon>
    </lineage>
</organism>
<reference evidence="1 2" key="1">
    <citation type="submission" date="2018-11" db="EMBL/GenBank/DDBJ databases">
        <title>Genomic Encyclopedia of Type Strains, Phase IV (KMG-IV): sequencing the most valuable type-strain genomes for metagenomic binning, comparative biology and taxonomic classification.</title>
        <authorList>
            <person name="Goeker M."/>
        </authorList>
    </citation>
    <scope>NUCLEOTIDE SEQUENCE [LARGE SCALE GENOMIC DNA]</scope>
    <source>
        <strain evidence="1 2">DSM 26537</strain>
    </source>
</reference>
<dbReference type="EMBL" id="RJVG01000003">
    <property type="protein sequence ID" value="ROR29193.1"/>
    <property type="molecule type" value="Genomic_DNA"/>
</dbReference>
<keyword evidence="2" id="KW-1185">Reference proteome</keyword>
<evidence type="ECO:0000313" key="1">
    <source>
        <dbReference type="EMBL" id="ROR29193.1"/>
    </source>
</evidence>
<gene>
    <name evidence="1" type="ORF">EDD66_103128</name>
</gene>